<dbReference type="Gene3D" id="2.160.20.10">
    <property type="entry name" value="Single-stranded right-handed beta-helix, Pectin lyase-like"/>
    <property type="match status" value="1"/>
</dbReference>
<keyword evidence="4" id="KW-0732">Signal</keyword>
<evidence type="ECO:0000256" key="4">
    <source>
        <dbReference type="SAM" id="SignalP"/>
    </source>
</evidence>
<evidence type="ECO:0000256" key="3">
    <source>
        <dbReference type="ARBA" id="ARBA00023085"/>
    </source>
</evidence>
<evidence type="ECO:0000259" key="5">
    <source>
        <dbReference type="Pfam" id="PF01095"/>
    </source>
</evidence>
<dbReference type="Pfam" id="PF01095">
    <property type="entry name" value="Pectinesterase"/>
    <property type="match status" value="1"/>
</dbReference>
<dbReference type="OrthoDB" id="9804686at2"/>
<dbReference type="SUPFAM" id="SSF51126">
    <property type="entry name" value="Pectin lyase-like"/>
    <property type="match status" value="1"/>
</dbReference>
<dbReference type="Proteomes" id="UP000019423">
    <property type="component" value="Chromosome"/>
</dbReference>
<dbReference type="EC" id="3.1.1.11" evidence="7"/>
<dbReference type="GO" id="GO:0009279">
    <property type="term" value="C:cell outer membrane"/>
    <property type="evidence" value="ECO:0007669"/>
    <property type="project" value="TreeGrafter"/>
</dbReference>
<name>W8F627_9BACT</name>
<feature type="signal peptide" evidence="4">
    <location>
        <begin position="1"/>
        <end position="27"/>
    </location>
</feature>
<keyword evidence="8" id="KW-1185">Reference proteome</keyword>
<dbReference type="Pfam" id="PF18962">
    <property type="entry name" value="Por_Secre_tail"/>
    <property type="match status" value="1"/>
</dbReference>
<accession>W8F627</accession>
<dbReference type="EMBL" id="CP007145">
    <property type="protein sequence ID" value="AHJ99457.1"/>
    <property type="molecule type" value="Genomic_DNA"/>
</dbReference>
<dbReference type="GO" id="GO:0030599">
    <property type="term" value="F:pectinesterase activity"/>
    <property type="evidence" value="ECO:0007669"/>
    <property type="project" value="UniProtKB-EC"/>
</dbReference>
<evidence type="ECO:0000313" key="7">
    <source>
        <dbReference type="EMBL" id="AHJ99457.1"/>
    </source>
</evidence>
<sequence length="866" mass="89826">MPNTSTYRYWLVTSWLLLLTTLFSARAQTTTYNAVVAQDGSGNFRTVQAAINAAPDNGTTLYTIFIKKGRYREKITVPATKPFLQLVGENVANTVLTYNDGASTPLPGGGTIGTQNSASFTVNANDFSALNLTFENSYGDGTQAVAVLVNADRAAFRNCRFLGNQDTLYTKGNGTPRHYFRDCYVDGNVDFIFGSSIGVFENCVVYAKSRTTAGSSFITAANTPAGQAAGYVFRKTRFPANTGATQYALGRPWQNSTGSSPLANNKTVLINSRLSASIRPEGWVTWDAGTDVSLITYGEFRSRYFGGQLVPVAQRVAWSKQLAVADTAAYLTSTLFGTWNPAAIAGFGTATAPPDIAVANLKAEKGATTSTISWNTSWPQAQITYELFRSVNRAAATKVGELTAATDTTVNFQLTDAVPPSGSAYYYFVRAAKTGQTPHVTDSVLVSSVPALTVTGSLGAFTQYAGGPSAAQSYTVAGENLTAPVLITPPAGYEVSANGTTWSTSANSLSLAPTAGVLAATTVSVRLNAAAVGSYAGSISHTSTGAVAVTAAVTGTATNQQQVVSVVLQQWPLTVSAADDAAVRSAAVTASTPTLKRLFVSNGTTVATVPAYSAAFGQALGVTSNGDGSWGTASGGPGGTPSRRFYEQFTVTAAAGQAVRLDSLLLTAGFYNTSSNTKLAVVYSRSNFTADSTDVTGGTGPGGALAASANGAFATPIALANQINGLTNRYRLALNGGTGINLTAGQTLTVRLYFSCGSSSPGRYALLQNVVVKGNRTTTTGTLAARQLALAAFPNPTTGQLTLSHPAAPTGATVSVFAFDGRLVARFQSRPGTTATPLNVAELAAGHYLVRYASGTGHRTAVIVKE</sequence>
<reference evidence="7 8" key="1">
    <citation type="submission" date="2014-01" db="EMBL/GenBank/DDBJ databases">
        <title>Complete genome sequence of ionizing-radiation resistance bacterium Hymenobacter swuensis DY53.</title>
        <authorList>
            <person name="Jung J.-H."/>
            <person name="Jeong S.-W."/>
            <person name="Joe M.-H."/>
            <person name="Cho y.-j."/>
            <person name="Kim M.-K."/>
            <person name="Lim S.-Y."/>
        </authorList>
    </citation>
    <scope>NUCLEOTIDE SEQUENCE [LARGE SCALE GENOMIC DNA]</scope>
    <source>
        <strain evidence="7 8">DY53</strain>
    </source>
</reference>
<evidence type="ECO:0000256" key="2">
    <source>
        <dbReference type="ARBA" id="ARBA00022801"/>
    </source>
</evidence>
<dbReference type="InterPro" id="IPR018040">
    <property type="entry name" value="Pectinesterase_Tyr_AS"/>
</dbReference>
<feature type="domain" description="Secretion system C-terminal sorting" evidence="6">
    <location>
        <begin position="793"/>
        <end position="859"/>
    </location>
</feature>
<dbReference type="InterPro" id="IPR011050">
    <property type="entry name" value="Pectin_lyase_fold/virulence"/>
</dbReference>
<dbReference type="KEGG" id="hsw:Hsw_3862"/>
<dbReference type="InterPro" id="IPR000070">
    <property type="entry name" value="Pectinesterase_cat"/>
</dbReference>
<protein>
    <submittedName>
        <fullName evidence="7">Pectinesterase</fullName>
        <ecNumber evidence="7">3.1.1.11</ecNumber>
    </submittedName>
</protein>
<dbReference type="Gene3D" id="2.60.40.10">
    <property type="entry name" value="Immunoglobulins"/>
    <property type="match status" value="1"/>
</dbReference>
<gene>
    <name evidence="7" type="ORF">Hsw_3862</name>
</gene>
<dbReference type="InterPro" id="IPR012334">
    <property type="entry name" value="Pectin_lyas_fold"/>
</dbReference>
<feature type="chain" id="PRO_5004908191" evidence="4">
    <location>
        <begin position="28"/>
        <end position="866"/>
    </location>
</feature>
<dbReference type="GO" id="GO:0042545">
    <property type="term" value="P:cell wall modification"/>
    <property type="evidence" value="ECO:0007669"/>
    <property type="project" value="InterPro"/>
</dbReference>
<dbReference type="AlphaFoldDB" id="W8F627"/>
<comment type="similarity">
    <text evidence="1">Belongs to the pectinesterase family.</text>
</comment>
<dbReference type="STRING" id="1227739.Hsw_3862"/>
<dbReference type="RefSeq" id="WP_052346672.1">
    <property type="nucleotide sequence ID" value="NZ_CP007145.1"/>
</dbReference>
<proteinExistence type="inferred from homology"/>
<dbReference type="PANTHER" id="PTHR31321:SF57">
    <property type="entry name" value="PECTINESTERASE 53-RELATED"/>
    <property type="match status" value="1"/>
</dbReference>
<feature type="domain" description="Pectinesterase catalytic" evidence="5">
    <location>
        <begin position="33"/>
        <end position="323"/>
    </location>
</feature>
<dbReference type="PROSITE" id="PS00800">
    <property type="entry name" value="PECTINESTERASE_1"/>
    <property type="match status" value="1"/>
</dbReference>
<evidence type="ECO:0000259" key="6">
    <source>
        <dbReference type="Pfam" id="PF18962"/>
    </source>
</evidence>
<dbReference type="NCBIfam" id="TIGR04183">
    <property type="entry name" value="Por_Secre_tail"/>
    <property type="match status" value="1"/>
</dbReference>
<dbReference type="PANTHER" id="PTHR31321">
    <property type="entry name" value="ACYL-COA THIOESTER HYDROLASE YBHC-RELATED"/>
    <property type="match status" value="1"/>
</dbReference>
<dbReference type="InterPro" id="IPR026444">
    <property type="entry name" value="Secre_tail"/>
</dbReference>
<dbReference type="InterPro" id="IPR013783">
    <property type="entry name" value="Ig-like_fold"/>
</dbReference>
<evidence type="ECO:0000313" key="8">
    <source>
        <dbReference type="Proteomes" id="UP000019423"/>
    </source>
</evidence>
<dbReference type="PATRIC" id="fig|1227739.3.peg.4017"/>
<keyword evidence="2 7" id="KW-0378">Hydrolase</keyword>
<dbReference type="eggNOG" id="COG4677">
    <property type="taxonomic scope" value="Bacteria"/>
</dbReference>
<organism evidence="7 8">
    <name type="scientific">Hymenobacter swuensis DY53</name>
    <dbReference type="NCBI Taxonomy" id="1227739"/>
    <lineage>
        <taxon>Bacteria</taxon>
        <taxon>Pseudomonadati</taxon>
        <taxon>Bacteroidota</taxon>
        <taxon>Cytophagia</taxon>
        <taxon>Cytophagales</taxon>
        <taxon>Hymenobacteraceae</taxon>
        <taxon>Hymenobacter</taxon>
    </lineage>
</organism>
<evidence type="ECO:0000256" key="1">
    <source>
        <dbReference type="ARBA" id="ARBA00008891"/>
    </source>
</evidence>
<dbReference type="HOGENOM" id="CLU_330867_0_0_10"/>
<keyword evidence="3" id="KW-0063">Aspartyl esterase</keyword>